<dbReference type="GO" id="GO:0072686">
    <property type="term" value="C:mitotic spindle"/>
    <property type="evidence" value="ECO:0007669"/>
    <property type="project" value="TreeGrafter"/>
</dbReference>
<feature type="domain" description="Kinesin motor" evidence="10">
    <location>
        <begin position="7"/>
        <end position="89"/>
    </location>
</feature>
<evidence type="ECO:0000256" key="5">
    <source>
        <dbReference type="ARBA" id="ARBA00023175"/>
    </source>
</evidence>
<feature type="compositionally biased region" description="Acidic residues" evidence="9">
    <location>
        <begin position="93"/>
        <end position="105"/>
    </location>
</feature>
<comment type="similarity">
    <text evidence="7">Belongs to the TRAFAC class myosin-kinesin ATPase superfamily. Kinesin family.</text>
</comment>
<feature type="region of interest" description="Disordered" evidence="9">
    <location>
        <begin position="87"/>
        <end position="123"/>
    </location>
</feature>
<name>A0A9J6DUX3_RHIMP</name>
<dbReference type="VEuPathDB" id="VectorBase:LOC119170070"/>
<evidence type="ECO:0000256" key="4">
    <source>
        <dbReference type="ARBA" id="ARBA00022840"/>
    </source>
</evidence>
<sequence>MSADAENIRVVVRCRPLSEKELAAGCQEIVTVDTVQGTVLVTNPSGAHGDVPPKMFTFDTVFDVNSKQVEVYNQAARPIVENVLEGYNGADESTPEDESSEEASCGDDSTDKKDKRKRKKAISEEKMREIQAQILADRKTLSEKKDMAQEERDRLASELEIREQQLNAAREEQEGLMQKLHALEKKIIVGGENLLQKAEEQERLLEESARELEERKRKEAALREALEQKEAERLDMEERYSTLQEEAAGKTRKLKKVWALLMSAKAEMADLRQEHQRESEGLLENVRQLSRELRLNMLLIDAFIPPEYQVGLPTGHLYITLLDFTV</sequence>
<organism evidence="11 12">
    <name type="scientific">Rhipicephalus microplus</name>
    <name type="common">Cattle tick</name>
    <name type="synonym">Boophilus microplus</name>
    <dbReference type="NCBI Taxonomy" id="6941"/>
    <lineage>
        <taxon>Eukaryota</taxon>
        <taxon>Metazoa</taxon>
        <taxon>Ecdysozoa</taxon>
        <taxon>Arthropoda</taxon>
        <taxon>Chelicerata</taxon>
        <taxon>Arachnida</taxon>
        <taxon>Acari</taxon>
        <taxon>Parasitiformes</taxon>
        <taxon>Ixodida</taxon>
        <taxon>Ixodoidea</taxon>
        <taxon>Ixodidae</taxon>
        <taxon>Rhipicephalinae</taxon>
        <taxon>Rhipicephalus</taxon>
        <taxon>Boophilus</taxon>
    </lineage>
</organism>
<dbReference type="InterPro" id="IPR027417">
    <property type="entry name" value="P-loop_NTPase"/>
</dbReference>
<dbReference type="SMART" id="SM00129">
    <property type="entry name" value="KISc"/>
    <property type="match status" value="1"/>
</dbReference>
<keyword evidence="8" id="KW-0175">Coiled coil</keyword>
<dbReference type="GO" id="GO:0008574">
    <property type="term" value="F:plus-end-directed microtubule motor activity"/>
    <property type="evidence" value="ECO:0007669"/>
    <property type="project" value="TreeGrafter"/>
</dbReference>
<dbReference type="GO" id="GO:0007018">
    <property type="term" value="P:microtubule-based movement"/>
    <property type="evidence" value="ECO:0007669"/>
    <property type="project" value="InterPro"/>
</dbReference>
<dbReference type="SUPFAM" id="SSF52540">
    <property type="entry name" value="P-loop containing nucleoside triphosphate hydrolases"/>
    <property type="match status" value="1"/>
</dbReference>
<dbReference type="Gene3D" id="3.40.850.10">
    <property type="entry name" value="Kinesin motor domain"/>
    <property type="match status" value="1"/>
</dbReference>
<evidence type="ECO:0000259" key="10">
    <source>
        <dbReference type="PROSITE" id="PS50067"/>
    </source>
</evidence>
<dbReference type="InterPro" id="IPR036961">
    <property type="entry name" value="Kinesin_motor_dom_sf"/>
</dbReference>
<evidence type="ECO:0000256" key="3">
    <source>
        <dbReference type="ARBA" id="ARBA00022741"/>
    </source>
</evidence>
<keyword evidence="3" id="KW-0547">Nucleotide-binding</keyword>
<reference evidence="11" key="1">
    <citation type="journal article" date="2020" name="Cell">
        <title>Large-Scale Comparative Analyses of Tick Genomes Elucidate Their Genetic Diversity and Vector Capacities.</title>
        <authorList>
            <consortium name="Tick Genome and Microbiome Consortium (TIGMIC)"/>
            <person name="Jia N."/>
            <person name="Wang J."/>
            <person name="Shi W."/>
            <person name="Du L."/>
            <person name="Sun Y."/>
            <person name="Zhan W."/>
            <person name="Jiang J.F."/>
            <person name="Wang Q."/>
            <person name="Zhang B."/>
            <person name="Ji P."/>
            <person name="Bell-Sakyi L."/>
            <person name="Cui X.M."/>
            <person name="Yuan T.T."/>
            <person name="Jiang B.G."/>
            <person name="Yang W.F."/>
            <person name="Lam T.T."/>
            <person name="Chang Q.C."/>
            <person name="Ding S.J."/>
            <person name="Wang X.J."/>
            <person name="Zhu J.G."/>
            <person name="Ruan X.D."/>
            <person name="Zhao L."/>
            <person name="Wei J.T."/>
            <person name="Ye R.Z."/>
            <person name="Que T.C."/>
            <person name="Du C.H."/>
            <person name="Zhou Y.H."/>
            <person name="Cheng J.X."/>
            <person name="Dai P.F."/>
            <person name="Guo W.B."/>
            <person name="Han X.H."/>
            <person name="Huang E.J."/>
            <person name="Li L.F."/>
            <person name="Wei W."/>
            <person name="Gao Y.C."/>
            <person name="Liu J.Z."/>
            <person name="Shao H.Z."/>
            <person name="Wang X."/>
            <person name="Wang C.C."/>
            <person name="Yang T.C."/>
            <person name="Huo Q.B."/>
            <person name="Li W."/>
            <person name="Chen H.Y."/>
            <person name="Chen S.E."/>
            <person name="Zhou L.G."/>
            <person name="Ni X.B."/>
            <person name="Tian J.H."/>
            <person name="Sheng Y."/>
            <person name="Liu T."/>
            <person name="Pan Y.S."/>
            <person name="Xia L.Y."/>
            <person name="Li J."/>
            <person name="Zhao F."/>
            <person name="Cao W.C."/>
        </authorList>
    </citation>
    <scope>NUCLEOTIDE SEQUENCE</scope>
    <source>
        <strain evidence="11">Rmic-2018</strain>
    </source>
</reference>
<evidence type="ECO:0000313" key="12">
    <source>
        <dbReference type="Proteomes" id="UP000821866"/>
    </source>
</evidence>
<evidence type="ECO:0000256" key="8">
    <source>
        <dbReference type="SAM" id="Coils"/>
    </source>
</evidence>
<dbReference type="InterPro" id="IPR001752">
    <property type="entry name" value="Kinesin_motor_dom"/>
</dbReference>
<evidence type="ECO:0000256" key="1">
    <source>
        <dbReference type="ARBA" id="ARBA00004245"/>
    </source>
</evidence>
<dbReference type="EMBL" id="JABSTU010000007">
    <property type="protein sequence ID" value="KAH8025745.1"/>
    <property type="molecule type" value="Genomic_DNA"/>
</dbReference>
<dbReference type="GO" id="GO:0005524">
    <property type="term" value="F:ATP binding"/>
    <property type="evidence" value="ECO:0007669"/>
    <property type="project" value="UniProtKB-KW"/>
</dbReference>
<evidence type="ECO:0000256" key="2">
    <source>
        <dbReference type="ARBA" id="ARBA00022490"/>
    </source>
</evidence>
<evidence type="ECO:0000256" key="9">
    <source>
        <dbReference type="SAM" id="MobiDB-lite"/>
    </source>
</evidence>
<accession>A0A9J6DUX3</accession>
<evidence type="ECO:0000313" key="11">
    <source>
        <dbReference type="EMBL" id="KAH8025745.1"/>
    </source>
</evidence>
<comment type="caution">
    <text evidence="7">Lacks conserved residue(s) required for the propagation of feature annotation.</text>
</comment>
<dbReference type="GO" id="GO:0090307">
    <property type="term" value="P:mitotic spindle assembly"/>
    <property type="evidence" value="ECO:0007669"/>
    <property type="project" value="TreeGrafter"/>
</dbReference>
<proteinExistence type="inferred from homology"/>
<comment type="subcellular location">
    <subcellularLocation>
        <location evidence="1">Cytoplasm</location>
        <location evidence="1">Cytoskeleton</location>
    </subcellularLocation>
</comment>
<evidence type="ECO:0000256" key="7">
    <source>
        <dbReference type="PROSITE-ProRule" id="PRU00283"/>
    </source>
</evidence>
<dbReference type="GO" id="GO:0005876">
    <property type="term" value="C:spindle microtubule"/>
    <property type="evidence" value="ECO:0007669"/>
    <property type="project" value="TreeGrafter"/>
</dbReference>
<keyword evidence="12" id="KW-1185">Reference proteome</keyword>
<protein>
    <recommendedName>
        <fullName evidence="10">Kinesin motor domain-containing protein</fullName>
    </recommendedName>
</protein>
<dbReference type="GO" id="GO:0051231">
    <property type="term" value="P:spindle elongation"/>
    <property type="evidence" value="ECO:0007669"/>
    <property type="project" value="TreeGrafter"/>
</dbReference>
<dbReference type="PANTHER" id="PTHR47970:SF34">
    <property type="entry name" value="KINESIN-LIKE PROTEIN KIF3C"/>
    <property type="match status" value="1"/>
</dbReference>
<comment type="caution">
    <text evidence="11">The sequence shown here is derived from an EMBL/GenBank/DDBJ whole genome shotgun (WGS) entry which is preliminary data.</text>
</comment>
<keyword evidence="4" id="KW-0067">ATP-binding</keyword>
<feature type="coiled-coil region" evidence="8">
    <location>
        <begin position="138"/>
        <end position="292"/>
    </location>
</feature>
<dbReference type="PROSITE" id="PS50067">
    <property type="entry name" value="KINESIN_MOTOR_2"/>
    <property type="match status" value="1"/>
</dbReference>
<dbReference type="GO" id="GO:0005634">
    <property type="term" value="C:nucleus"/>
    <property type="evidence" value="ECO:0007669"/>
    <property type="project" value="TreeGrafter"/>
</dbReference>
<dbReference type="GO" id="GO:0008017">
    <property type="term" value="F:microtubule binding"/>
    <property type="evidence" value="ECO:0007669"/>
    <property type="project" value="InterPro"/>
</dbReference>
<keyword evidence="2" id="KW-0963">Cytoplasm</keyword>
<dbReference type="Proteomes" id="UP000821866">
    <property type="component" value="Unassembled WGS sequence"/>
</dbReference>
<gene>
    <name evidence="11" type="ORF">HPB51_011076</name>
</gene>
<dbReference type="AlphaFoldDB" id="A0A9J6DUX3"/>
<dbReference type="Pfam" id="PF00225">
    <property type="entry name" value="Kinesin"/>
    <property type="match status" value="1"/>
</dbReference>
<reference evidence="11" key="2">
    <citation type="submission" date="2021-09" db="EMBL/GenBank/DDBJ databases">
        <authorList>
            <person name="Jia N."/>
            <person name="Wang J."/>
            <person name="Shi W."/>
            <person name="Du L."/>
            <person name="Sun Y."/>
            <person name="Zhan W."/>
            <person name="Jiang J."/>
            <person name="Wang Q."/>
            <person name="Zhang B."/>
            <person name="Ji P."/>
            <person name="Sakyi L.B."/>
            <person name="Cui X."/>
            <person name="Yuan T."/>
            <person name="Jiang B."/>
            <person name="Yang W."/>
            <person name="Lam T.T.-Y."/>
            <person name="Chang Q."/>
            <person name="Ding S."/>
            <person name="Wang X."/>
            <person name="Zhu J."/>
            <person name="Ruan X."/>
            <person name="Zhao L."/>
            <person name="Wei J."/>
            <person name="Que T."/>
            <person name="Du C."/>
            <person name="Cheng J."/>
            <person name="Dai P."/>
            <person name="Han X."/>
            <person name="Huang E."/>
            <person name="Gao Y."/>
            <person name="Liu J."/>
            <person name="Shao H."/>
            <person name="Ye R."/>
            <person name="Li L."/>
            <person name="Wei W."/>
            <person name="Wang X."/>
            <person name="Wang C."/>
            <person name="Huo Q."/>
            <person name="Li W."/>
            <person name="Guo W."/>
            <person name="Chen H."/>
            <person name="Chen S."/>
            <person name="Zhou L."/>
            <person name="Zhou L."/>
            <person name="Ni X."/>
            <person name="Tian J."/>
            <person name="Zhou Y."/>
            <person name="Sheng Y."/>
            <person name="Liu T."/>
            <person name="Pan Y."/>
            <person name="Xia L."/>
            <person name="Li J."/>
            <person name="Zhao F."/>
            <person name="Cao W."/>
        </authorList>
    </citation>
    <scope>NUCLEOTIDE SEQUENCE</scope>
    <source>
        <strain evidence="11">Rmic-2018</strain>
        <tissue evidence="11">Larvae</tissue>
    </source>
</reference>
<dbReference type="InterPro" id="IPR047149">
    <property type="entry name" value="KIF11-like"/>
</dbReference>
<evidence type="ECO:0000256" key="6">
    <source>
        <dbReference type="ARBA" id="ARBA00023212"/>
    </source>
</evidence>
<keyword evidence="5" id="KW-0505">Motor protein</keyword>
<dbReference type="PANTHER" id="PTHR47970">
    <property type="entry name" value="KINESIN-LIKE PROTEIN KIF11"/>
    <property type="match status" value="1"/>
</dbReference>
<keyword evidence="6" id="KW-0206">Cytoskeleton</keyword>